<protein>
    <submittedName>
        <fullName evidence="2">Uncharacterized protein</fullName>
    </submittedName>
</protein>
<reference evidence="2 3" key="1">
    <citation type="submission" date="2017-06" db="EMBL/GenBank/DDBJ databases">
        <title>A platform for efficient transgenesis in Macrostomum lignano, a flatworm model organism for stem cell research.</title>
        <authorList>
            <person name="Berezikov E."/>
        </authorList>
    </citation>
    <scope>NUCLEOTIDE SEQUENCE [LARGE SCALE GENOMIC DNA]</scope>
    <source>
        <strain evidence="2">DV1</strain>
        <tissue evidence="2">Whole organism</tissue>
    </source>
</reference>
<name>A0A267EE09_9PLAT</name>
<dbReference type="EMBL" id="NIVC01002299">
    <property type="protein sequence ID" value="PAA59069.1"/>
    <property type="molecule type" value="Genomic_DNA"/>
</dbReference>
<dbReference type="Proteomes" id="UP000215902">
    <property type="component" value="Unassembled WGS sequence"/>
</dbReference>
<gene>
    <name evidence="2" type="ORF">BOX15_Mlig031280g1</name>
</gene>
<keyword evidence="3" id="KW-1185">Reference proteome</keyword>
<evidence type="ECO:0000313" key="3">
    <source>
        <dbReference type="Proteomes" id="UP000215902"/>
    </source>
</evidence>
<comment type="caution">
    <text evidence="2">The sequence shown here is derived from an EMBL/GenBank/DDBJ whole genome shotgun (WGS) entry which is preliminary data.</text>
</comment>
<feature type="region of interest" description="Disordered" evidence="1">
    <location>
        <begin position="1"/>
        <end position="24"/>
    </location>
</feature>
<organism evidence="2 3">
    <name type="scientific">Macrostomum lignano</name>
    <dbReference type="NCBI Taxonomy" id="282301"/>
    <lineage>
        <taxon>Eukaryota</taxon>
        <taxon>Metazoa</taxon>
        <taxon>Spiralia</taxon>
        <taxon>Lophotrochozoa</taxon>
        <taxon>Platyhelminthes</taxon>
        <taxon>Rhabditophora</taxon>
        <taxon>Macrostomorpha</taxon>
        <taxon>Macrostomida</taxon>
        <taxon>Macrostomidae</taxon>
        <taxon>Macrostomum</taxon>
    </lineage>
</organism>
<evidence type="ECO:0000313" key="2">
    <source>
        <dbReference type="EMBL" id="PAA59069.1"/>
    </source>
</evidence>
<evidence type="ECO:0000256" key="1">
    <source>
        <dbReference type="SAM" id="MobiDB-lite"/>
    </source>
</evidence>
<feature type="compositionally biased region" description="Low complexity" evidence="1">
    <location>
        <begin position="12"/>
        <end position="24"/>
    </location>
</feature>
<dbReference type="AlphaFoldDB" id="A0A267EE09"/>
<proteinExistence type="predicted"/>
<sequence>MSEASLPAQQNAAEPSDESSSSSASIRTIGNILVSAPETAVTELLCGASLCIRPGRRGAKQMLGSIISARAFDLTEVGQAPGLEREYAEEHDLPTVLDDCPDDISDDTSIGSDTDSIDEVGARGSSSAAETTIIVDIDENEGDDCTTITAGTIIEDSGSTPPGSTIGLRSPQPKEADLSVQIEKAVHRSLLKSIRDTSVLGTQSKKQTMLSASRAANSLFSFENDQCDENYLQELLKFDF</sequence>
<accession>A0A267EE09</accession>